<dbReference type="Proteomes" id="UP001652621">
    <property type="component" value="Unplaced"/>
</dbReference>
<name>A0ABM3ULJ1_MUSDO</name>
<accession>A0ABM3ULJ1</accession>
<dbReference type="GeneID" id="131800733"/>
<protein>
    <submittedName>
        <fullName evidence="2">Uncharacterized protein LOC131800733</fullName>
    </submittedName>
</protein>
<reference evidence="2" key="1">
    <citation type="submission" date="2025-08" db="UniProtKB">
        <authorList>
            <consortium name="RefSeq"/>
        </authorList>
    </citation>
    <scope>IDENTIFICATION</scope>
    <source>
        <strain evidence="2">Aabys</strain>
        <tissue evidence="2">Whole body</tissue>
    </source>
</reference>
<sequence length="522" mass="60853">MNSRKLLKTTFQNKKEIVSVVFDGINDYDLFINKVKETYNIPSTEEVQIFNKKFLIKPNIFTDLVEQYLSSTDFILDVNLINDNSSYSTSDSNDELESQASSSQNIIFGSTQPQVIRTLTCITDDIFNQSQGNIFIDKNAYPSVPSTEEIKEYPEIKQLLQCNSLQNKDRTIIAKSIVSNILSQNVNRRLYKDDLLQLSRSIIEVFPSEVRETYYVPFTKGHLAKGKLFDAYNNKRTQLSAAGLINRRENVKKKSNHTQLSEDHETGISADELKILETTNVDWNKTRELWIKSHSYRQNELQNNELSTIDYIQKYNIHLNENFHELLQIDFKILYPNSKSIYQWKQFYGKLILKAEQSKENSVLQILANIDRTEDEDCKIALSLMIIPFILPHYRKNSKLESLESFIYYCKNIQVADDETRNRIKRLKKDTQPKIYFVGDTTKPISIAYVDICGNRLKFENPLKAVEACFYSFMSMNIKYPTACLHVWTFIQYIIYEINTPWDTTIPAVSTLINELRMENLE</sequence>
<organism evidence="1 2">
    <name type="scientific">Musca domestica</name>
    <name type="common">House fly</name>
    <dbReference type="NCBI Taxonomy" id="7370"/>
    <lineage>
        <taxon>Eukaryota</taxon>
        <taxon>Metazoa</taxon>
        <taxon>Ecdysozoa</taxon>
        <taxon>Arthropoda</taxon>
        <taxon>Hexapoda</taxon>
        <taxon>Insecta</taxon>
        <taxon>Pterygota</taxon>
        <taxon>Neoptera</taxon>
        <taxon>Endopterygota</taxon>
        <taxon>Diptera</taxon>
        <taxon>Brachycera</taxon>
        <taxon>Muscomorpha</taxon>
        <taxon>Muscoidea</taxon>
        <taxon>Muscidae</taxon>
        <taxon>Musca</taxon>
    </lineage>
</organism>
<evidence type="ECO:0000313" key="2">
    <source>
        <dbReference type="RefSeq" id="XP_058974405.1"/>
    </source>
</evidence>
<gene>
    <name evidence="2" type="primary">LOC131800733</name>
</gene>
<dbReference type="PANTHER" id="PTHR31025:SF9">
    <property type="entry name" value="SI:DKEY-286J15.1"/>
    <property type="match status" value="1"/>
</dbReference>
<dbReference type="PANTHER" id="PTHR31025">
    <property type="entry name" value="SI:CH211-196P9.1-RELATED"/>
    <property type="match status" value="1"/>
</dbReference>
<proteinExistence type="predicted"/>
<keyword evidence="1" id="KW-1185">Reference proteome</keyword>
<evidence type="ECO:0000313" key="1">
    <source>
        <dbReference type="Proteomes" id="UP001652621"/>
    </source>
</evidence>
<dbReference type="RefSeq" id="XP_058974405.1">
    <property type="nucleotide sequence ID" value="XM_059118422.1"/>
</dbReference>